<protein>
    <submittedName>
        <fullName evidence="4">Hsp20-like chaperones superfamily protein</fullName>
    </submittedName>
</protein>
<feature type="compositionally biased region" description="Basic and acidic residues" evidence="2">
    <location>
        <begin position="279"/>
        <end position="297"/>
    </location>
</feature>
<dbReference type="GO" id="GO:0008270">
    <property type="term" value="F:zinc ion binding"/>
    <property type="evidence" value="ECO:0007669"/>
    <property type="project" value="InterPro"/>
</dbReference>
<gene>
    <name evidence="4" type="ORF">M0811_08616</name>
</gene>
<dbReference type="EMBL" id="JAPDFW010000074">
    <property type="protein sequence ID" value="KAJ5073499.1"/>
    <property type="molecule type" value="Genomic_DNA"/>
</dbReference>
<evidence type="ECO:0000313" key="4">
    <source>
        <dbReference type="EMBL" id="KAJ5073499.1"/>
    </source>
</evidence>
<organism evidence="4 5">
    <name type="scientific">Anaeramoeba ignava</name>
    <name type="common">Anaerobic marine amoeba</name>
    <dbReference type="NCBI Taxonomy" id="1746090"/>
    <lineage>
        <taxon>Eukaryota</taxon>
        <taxon>Metamonada</taxon>
        <taxon>Anaeramoebidae</taxon>
        <taxon>Anaeramoeba</taxon>
    </lineage>
</organism>
<feature type="domain" description="BRCT" evidence="3">
    <location>
        <begin position="325"/>
        <end position="434"/>
    </location>
</feature>
<proteinExistence type="predicted"/>
<dbReference type="PROSITE" id="PS50172">
    <property type="entry name" value="BRCT"/>
    <property type="match status" value="1"/>
</dbReference>
<dbReference type="InterPro" id="IPR000679">
    <property type="entry name" value="Znf_GATA"/>
</dbReference>
<dbReference type="GO" id="GO:0043565">
    <property type="term" value="F:sequence-specific DNA binding"/>
    <property type="evidence" value="ECO:0007669"/>
    <property type="project" value="InterPro"/>
</dbReference>
<reference evidence="4" key="1">
    <citation type="submission" date="2022-10" db="EMBL/GenBank/DDBJ databases">
        <title>Novel sulphate-reducing endosymbionts in the free-living metamonad Anaeramoeba.</title>
        <authorList>
            <person name="Jerlstrom-Hultqvist J."/>
            <person name="Cepicka I."/>
            <person name="Gallot-Lavallee L."/>
            <person name="Salas-Leiva D."/>
            <person name="Curtis B.A."/>
            <person name="Zahonova K."/>
            <person name="Pipaliya S."/>
            <person name="Dacks J."/>
            <person name="Roger A.J."/>
        </authorList>
    </citation>
    <scope>NUCLEOTIDE SEQUENCE</scope>
    <source>
        <strain evidence="4">BMAN</strain>
    </source>
</reference>
<evidence type="ECO:0000256" key="2">
    <source>
        <dbReference type="SAM" id="MobiDB-lite"/>
    </source>
</evidence>
<accession>A0A9Q0RC92</accession>
<evidence type="ECO:0000313" key="5">
    <source>
        <dbReference type="Proteomes" id="UP001149090"/>
    </source>
</evidence>
<dbReference type="SUPFAM" id="SSF52113">
    <property type="entry name" value="BRCT domain"/>
    <property type="match status" value="1"/>
</dbReference>
<feature type="coiled-coil region" evidence="1">
    <location>
        <begin position="102"/>
        <end position="137"/>
    </location>
</feature>
<dbReference type="InterPro" id="IPR001357">
    <property type="entry name" value="BRCT_dom"/>
</dbReference>
<dbReference type="InterPro" id="IPR013088">
    <property type="entry name" value="Znf_NHR/GATA"/>
</dbReference>
<dbReference type="GO" id="GO:0006355">
    <property type="term" value="P:regulation of DNA-templated transcription"/>
    <property type="evidence" value="ECO:0007669"/>
    <property type="project" value="InterPro"/>
</dbReference>
<dbReference type="Gene3D" id="3.40.50.10190">
    <property type="entry name" value="BRCT domain"/>
    <property type="match status" value="1"/>
</dbReference>
<feature type="compositionally biased region" description="Polar residues" evidence="2">
    <location>
        <begin position="307"/>
        <end position="316"/>
    </location>
</feature>
<dbReference type="SUPFAM" id="SSF57716">
    <property type="entry name" value="Glucocorticoid receptor-like (DNA-binding domain)"/>
    <property type="match status" value="1"/>
</dbReference>
<name>A0A9Q0RC92_ANAIG</name>
<keyword evidence="1" id="KW-0175">Coiled coil</keyword>
<evidence type="ECO:0000259" key="3">
    <source>
        <dbReference type="PROSITE" id="PS50172"/>
    </source>
</evidence>
<dbReference type="Pfam" id="PF16589">
    <property type="entry name" value="BRCT_2"/>
    <property type="match status" value="1"/>
</dbReference>
<comment type="caution">
    <text evidence="4">The sequence shown here is derived from an EMBL/GenBank/DDBJ whole genome shotgun (WGS) entry which is preliminary data.</text>
</comment>
<dbReference type="Gene3D" id="3.30.50.10">
    <property type="entry name" value="Erythroid Transcription Factor GATA-1, subunit A"/>
    <property type="match status" value="1"/>
</dbReference>
<feature type="region of interest" description="Disordered" evidence="2">
    <location>
        <begin position="229"/>
        <end position="319"/>
    </location>
</feature>
<dbReference type="InterPro" id="IPR036420">
    <property type="entry name" value="BRCT_dom_sf"/>
</dbReference>
<dbReference type="SMART" id="SM00401">
    <property type="entry name" value="ZnF_GATA"/>
    <property type="match status" value="1"/>
</dbReference>
<keyword evidence="5" id="KW-1185">Reference proteome</keyword>
<sequence length="530" mass="62842">MILPREYMKTSISHSTSIPNFNEMNEVSFQIDDQTLAPTNYNIPEDYFDFGLDFLHQFNFSSIAIANSISNPFIQTQNVLRFDKNQNFPFFFQNRSQKPFVVQNLNQENQSREEKEMNELQEEIKSYFSSQNEKEIEEIEMKNIFEDPATNLFENETNSEIPKEEETQKITKNQEMKKNESNVYQDATCSFCETAQTSQWRRPPKWFDGEISGKWICNRCYSRLLHEHRSETSRKKRIKKRKTKAKQEKQEKRTKKTQKNNREKQVKRIKKENQNQNQNEKEKENENENQIENEKENQNQIKKTQLKKNANFSSQKRITRSQKKIKTKLFEKPQIIFIQKDSELDPLSLKLKQSVVEIITENGGTVFDQQEIPNVDSTRSTIYLTINEPTLFLNKAPNYQLLLLLILQVPVISYKWIIDSVKSKTLLPQEMYHIFDSKKFTSFKISSVFQKKFRIFGNDIFLRFWNFVIPKLGGFISNNLDNSDVVLYDSPNFPIENQSNFLTKENYLSDFQLVLELQDLFVSKKTQIGF</sequence>
<feature type="compositionally biased region" description="Basic residues" evidence="2">
    <location>
        <begin position="234"/>
        <end position="244"/>
    </location>
</feature>
<dbReference type="Proteomes" id="UP001149090">
    <property type="component" value="Unassembled WGS sequence"/>
</dbReference>
<evidence type="ECO:0000256" key="1">
    <source>
        <dbReference type="SAM" id="Coils"/>
    </source>
</evidence>
<dbReference type="AlphaFoldDB" id="A0A9Q0RC92"/>